<feature type="domain" description="4Fe-4S ferredoxin-type" evidence="4">
    <location>
        <begin position="224"/>
        <end position="256"/>
    </location>
</feature>
<dbReference type="EMBL" id="ACCJ01000241">
    <property type="protein sequence ID" value="EEG54689.1"/>
    <property type="molecule type" value="Genomic_DNA"/>
</dbReference>
<evidence type="ECO:0000313" key="5">
    <source>
        <dbReference type="EMBL" id="EEG54689.1"/>
    </source>
</evidence>
<name>C0D1V9_9FIRM</name>
<dbReference type="InterPro" id="IPR017896">
    <property type="entry name" value="4Fe4S_Fe-S-bd"/>
</dbReference>
<dbReference type="AlphaFoldDB" id="C0D1V9"/>
<evidence type="ECO:0000256" key="2">
    <source>
        <dbReference type="ARBA" id="ARBA00023004"/>
    </source>
</evidence>
<keyword evidence="2" id="KW-0408">Iron</keyword>
<evidence type="ECO:0000259" key="4">
    <source>
        <dbReference type="PROSITE" id="PS51379"/>
    </source>
</evidence>
<dbReference type="GO" id="GO:0016491">
    <property type="term" value="F:oxidoreductase activity"/>
    <property type="evidence" value="ECO:0007669"/>
    <property type="project" value="UniProtKB-KW"/>
</dbReference>
<dbReference type="Pfam" id="PF17179">
    <property type="entry name" value="Fer4_22"/>
    <property type="match status" value="1"/>
</dbReference>
<dbReference type="EC" id="1.8.-.-" evidence="5"/>
<evidence type="ECO:0000256" key="3">
    <source>
        <dbReference type="ARBA" id="ARBA00023014"/>
    </source>
</evidence>
<sequence length="352" mass="40690">MNRRRDNGQMGYKVSYEQADKIFEKLSETYEIWAPKRFKGKGRYSQTDLIRYDRVCRAEDIEYREKSDMPAKEVLSPITQSLFYFTEDEYIESKATSKKLLIFMRPCDIHAQHHQERIYLGNGGFEDLYYKRMNEKVKIVMMECTEGWDTCFCVSMGTNKADGYAAAVRFGDGELLFDVEDQDLAPYFEKMEENGFKPDYIEENEISLTVPEIPDKDVLTKLKSHPMWQEYNGRCISCGACTVACSTCTCFTTTDIIYNENSNVGERKRTTASCQVEGFDQMAGGMAFRHTAGDRMRYKVLHKFHDYKARFKDYHMCVGCGRCIDRCPEFISIVATVNKMAKAIDEITGTES</sequence>
<dbReference type="PANTHER" id="PTHR40447:SF1">
    <property type="entry name" value="ANAEROBIC SULFITE REDUCTASE SUBUNIT A"/>
    <property type="match status" value="1"/>
</dbReference>
<gene>
    <name evidence="5" type="primary">asrA</name>
    <name evidence="5" type="ORF">CLOSTASPAR_03248</name>
</gene>
<keyword evidence="5" id="KW-0560">Oxidoreductase</keyword>
<accession>C0D1V9</accession>
<keyword evidence="1" id="KW-0479">Metal-binding</keyword>
<keyword evidence="6" id="KW-1185">Reference proteome</keyword>
<proteinExistence type="predicted"/>
<reference evidence="5 6" key="1">
    <citation type="submission" date="2009-01" db="EMBL/GenBank/DDBJ databases">
        <authorList>
            <person name="Fulton L."/>
            <person name="Clifton S."/>
            <person name="Fulton B."/>
            <person name="Xu J."/>
            <person name="Minx P."/>
            <person name="Pepin K.H."/>
            <person name="Johnson M."/>
            <person name="Bhonagiri V."/>
            <person name="Nash W.E."/>
            <person name="Mardis E.R."/>
            <person name="Wilson R.K."/>
        </authorList>
    </citation>
    <scope>NUCLEOTIDE SEQUENCE [LARGE SCALE GENOMIC DNA]</scope>
    <source>
        <strain evidence="5 6">DSM 15981</strain>
    </source>
</reference>
<dbReference type="SUPFAM" id="SSF46548">
    <property type="entry name" value="alpha-helical ferredoxin"/>
    <property type="match status" value="1"/>
</dbReference>
<dbReference type="InterPro" id="IPR014259">
    <property type="entry name" value="Sulphite_reductase_A"/>
</dbReference>
<reference evidence="5 6" key="2">
    <citation type="submission" date="2009-02" db="EMBL/GenBank/DDBJ databases">
        <title>Draft genome sequence of Clostridium asparagiforme (DSM 15981).</title>
        <authorList>
            <person name="Sudarsanam P."/>
            <person name="Ley R."/>
            <person name="Guruge J."/>
            <person name="Turnbaugh P.J."/>
            <person name="Mahowald M."/>
            <person name="Liep D."/>
            <person name="Gordon J."/>
        </authorList>
    </citation>
    <scope>NUCLEOTIDE SEQUENCE [LARGE SCALE GENOMIC DNA]</scope>
    <source>
        <strain evidence="5 6">DSM 15981</strain>
    </source>
</reference>
<keyword evidence="3" id="KW-0411">Iron-sulfur</keyword>
<feature type="domain" description="4Fe-4S ferredoxin-type" evidence="4">
    <location>
        <begin position="307"/>
        <end position="336"/>
    </location>
</feature>
<evidence type="ECO:0000256" key="1">
    <source>
        <dbReference type="ARBA" id="ARBA00022723"/>
    </source>
</evidence>
<protein>
    <submittedName>
        <fullName evidence="5">Sulfite reductase, subunit A</fullName>
        <ecNumber evidence="5">1.8.-.-</ecNumber>
    </submittedName>
</protein>
<dbReference type="HOGENOM" id="CLU_046702_0_1_9"/>
<dbReference type="NCBIfam" id="TIGR02910">
    <property type="entry name" value="sulfite_red_A"/>
    <property type="match status" value="1"/>
</dbReference>
<comment type="caution">
    <text evidence="5">The sequence shown here is derived from an EMBL/GenBank/DDBJ whole genome shotgun (WGS) entry which is preliminary data.</text>
</comment>
<dbReference type="GO" id="GO:0051536">
    <property type="term" value="F:iron-sulfur cluster binding"/>
    <property type="evidence" value="ECO:0007669"/>
    <property type="project" value="UniProtKB-KW"/>
</dbReference>
<dbReference type="PANTHER" id="PTHR40447">
    <property type="entry name" value="ANAEROBIC SULFITE REDUCTASE SUBUNIT A"/>
    <property type="match status" value="1"/>
</dbReference>
<dbReference type="PROSITE" id="PS51379">
    <property type="entry name" value="4FE4S_FER_2"/>
    <property type="match status" value="2"/>
</dbReference>
<dbReference type="PROSITE" id="PS00198">
    <property type="entry name" value="4FE4S_FER_1"/>
    <property type="match status" value="1"/>
</dbReference>
<dbReference type="Proteomes" id="UP000004756">
    <property type="component" value="Unassembled WGS sequence"/>
</dbReference>
<dbReference type="InterPro" id="IPR017900">
    <property type="entry name" value="4Fe4S_Fe_S_CS"/>
</dbReference>
<organism evidence="5 6">
    <name type="scientific">[Clostridium] asparagiforme DSM 15981</name>
    <dbReference type="NCBI Taxonomy" id="518636"/>
    <lineage>
        <taxon>Bacteria</taxon>
        <taxon>Bacillati</taxon>
        <taxon>Bacillota</taxon>
        <taxon>Clostridia</taxon>
        <taxon>Lachnospirales</taxon>
        <taxon>Lachnospiraceae</taxon>
        <taxon>Enterocloster</taxon>
    </lineage>
</organism>
<dbReference type="GO" id="GO:0046872">
    <property type="term" value="F:metal ion binding"/>
    <property type="evidence" value="ECO:0007669"/>
    <property type="project" value="UniProtKB-KW"/>
</dbReference>
<evidence type="ECO:0000313" key="6">
    <source>
        <dbReference type="Proteomes" id="UP000004756"/>
    </source>
</evidence>